<dbReference type="PANTHER" id="PTHR23508">
    <property type="entry name" value="CARBOXYLIC ACID TRANSPORTER PROTEIN HOMOLOG"/>
    <property type="match status" value="1"/>
</dbReference>
<feature type="transmembrane region" description="Helical" evidence="5">
    <location>
        <begin position="81"/>
        <end position="100"/>
    </location>
</feature>
<feature type="transmembrane region" description="Helical" evidence="5">
    <location>
        <begin position="51"/>
        <end position="69"/>
    </location>
</feature>
<evidence type="ECO:0000256" key="1">
    <source>
        <dbReference type="ARBA" id="ARBA00004141"/>
    </source>
</evidence>
<comment type="caution">
    <text evidence="7">The sequence shown here is derived from an EMBL/GenBank/DDBJ whole genome shotgun (WGS) entry which is preliminary data.</text>
</comment>
<dbReference type="RefSeq" id="WP_211955350.1">
    <property type="nucleotide sequence ID" value="NZ_CAJPVI010000028.1"/>
</dbReference>
<evidence type="ECO:0000256" key="5">
    <source>
        <dbReference type="SAM" id="Phobius"/>
    </source>
</evidence>
<dbReference type="InterPro" id="IPR036259">
    <property type="entry name" value="MFS_trans_sf"/>
</dbReference>
<feature type="transmembrane region" description="Helical" evidence="5">
    <location>
        <begin position="290"/>
        <end position="310"/>
    </location>
</feature>
<feature type="transmembrane region" description="Helical" evidence="5">
    <location>
        <begin position="147"/>
        <end position="167"/>
    </location>
</feature>
<dbReference type="SUPFAM" id="SSF103473">
    <property type="entry name" value="MFS general substrate transporter"/>
    <property type="match status" value="1"/>
</dbReference>
<feature type="transmembrane region" description="Helical" evidence="5">
    <location>
        <begin position="221"/>
        <end position="245"/>
    </location>
</feature>
<feature type="domain" description="Major facilitator superfamily (MFS) profile" evidence="6">
    <location>
        <begin position="15"/>
        <end position="402"/>
    </location>
</feature>
<dbReference type="Pfam" id="PF07690">
    <property type="entry name" value="MFS_1"/>
    <property type="match status" value="1"/>
</dbReference>
<dbReference type="PROSITE" id="PS00217">
    <property type="entry name" value="SUGAR_TRANSPORT_2"/>
    <property type="match status" value="1"/>
</dbReference>
<feature type="transmembrane region" description="Helical" evidence="5">
    <location>
        <begin position="173"/>
        <end position="192"/>
    </location>
</feature>
<keyword evidence="8" id="KW-1185">Reference proteome</keyword>
<organism evidence="7 8">
    <name type="scientific">Cupriavidus numazuensis</name>
    <dbReference type="NCBI Taxonomy" id="221992"/>
    <lineage>
        <taxon>Bacteria</taxon>
        <taxon>Pseudomonadati</taxon>
        <taxon>Pseudomonadota</taxon>
        <taxon>Betaproteobacteria</taxon>
        <taxon>Burkholderiales</taxon>
        <taxon>Burkholderiaceae</taxon>
        <taxon>Cupriavidus</taxon>
    </lineage>
</organism>
<reference evidence="7 8" key="1">
    <citation type="submission" date="2021-03" db="EMBL/GenBank/DDBJ databases">
        <authorList>
            <person name="Peeters C."/>
        </authorList>
    </citation>
    <scope>NUCLEOTIDE SEQUENCE [LARGE SCALE GENOMIC DNA]</scope>
    <source>
        <strain evidence="7 8">LMG 26411</strain>
    </source>
</reference>
<feature type="transmembrane region" description="Helical" evidence="5">
    <location>
        <begin position="376"/>
        <end position="396"/>
    </location>
</feature>
<feature type="transmembrane region" description="Helical" evidence="5">
    <location>
        <begin position="20"/>
        <end position="45"/>
    </location>
</feature>
<evidence type="ECO:0000256" key="2">
    <source>
        <dbReference type="ARBA" id="ARBA00022692"/>
    </source>
</evidence>
<feature type="transmembrane region" description="Helical" evidence="5">
    <location>
        <begin position="106"/>
        <end position="126"/>
    </location>
</feature>
<gene>
    <name evidence="7" type="primary">naiP_4</name>
    <name evidence="7" type="ORF">LMG26411_04369</name>
</gene>
<protein>
    <submittedName>
        <fullName evidence="7">Niacin/nicotinamide transporter NaiP</fullName>
    </submittedName>
</protein>
<dbReference type="Gene3D" id="1.20.1250.20">
    <property type="entry name" value="MFS general substrate transporter like domains"/>
    <property type="match status" value="2"/>
</dbReference>
<feature type="transmembrane region" description="Helical" evidence="5">
    <location>
        <begin position="316"/>
        <end position="336"/>
    </location>
</feature>
<dbReference type="PROSITE" id="PS50850">
    <property type="entry name" value="MFS"/>
    <property type="match status" value="1"/>
</dbReference>
<evidence type="ECO:0000256" key="3">
    <source>
        <dbReference type="ARBA" id="ARBA00022989"/>
    </source>
</evidence>
<name>A0ABM8TLB4_9BURK</name>
<evidence type="ECO:0000256" key="4">
    <source>
        <dbReference type="ARBA" id="ARBA00023136"/>
    </source>
</evidence>
<comment type="subcellular location">
    <subcellularLocation>
        <location evidence="1">Membrane</location>
        <topology evidence="1">Multi-pass membrane protein</topology>
    </subcellularLocation>
</comment>
<evidence type="ECO:0000259" key="6">
    <source>
        <dbReference type="PROSITE" id="PS50850"/>
    </source>
</evidence>
<dbReference type="InterPro" id="IPR020846">
    <property type="entry name" value="MFS_dom"/>
</dbReference>
<proteinExistence type="predicted"/>
<evidence type="ECO:0000313" key="7">
    <source>
        <dbReference type="EMBL" id="CAG2153251.1"/>
    </source>
</evidence>
<dbReference type="Proteomes" id="UP000672657">
    <property type="component" value="Unassembled WGS sequence"/>
</dbReference>
<keyword evidence="3 5" id="KW-1133">Transmembrane helix</keyword>
<dbReference type="InterPro" id="IPR011701">
    <property type="entry name" value="MFS"/>
</dbReference>
<keyword evidence="4 5" id="KW-0472">Membrane</keyword>
<dbReference type="PANTHER" id="PTHR23508:SF10">
    <property type="entry name" value="CARBOXYLIC ACID TRANSPORTER PROTEIN HOMOLOG"/>
    <property type="match status" value="1"/>
</dbReference>
<accession>A0ABM8TLB4</accession>
<dbReference type="EMBL" id="CAJPVI010000028">
    <property type="protein sequence ID" value="CAG2153251.1"/>
    <property type="molecule type" value="Genomic_DNA"/>
</dbReference>
<evidence type="ECO:0000313" key="8">
    <source>
        <dbReference type="Proteomes" id="UP000672657"/>
    </source>
</evidence>
<feature type="transmembrane region" description="Helical" evidence="5">
    <location>
        <begin position="348"/>
        <end position="370"/>
    </location>
</feature>
<keyword evidence="2 5" id="KW-0812">Transmembrane</keyword>
<sequence length="425" mass="45472">MFAWYRGGSRQEKRTFWACYFGWALDSFDVQIYSFLVPTLMAAWSLSKGEAGAIGTASLLAAALGGWLAGILSDRIGRVKVLMFTVLWFTLFGVVAGFASTYEQLLVARALQGLGFGGEWAVGAALMAEVTRPEYRGRAMGFVQSGFCLGWIGAVLVATFALAHFPAELGWRIAFWITALPGLLIVLVRLGVPDSQIYVQSARARGTPKASFKSVFQREHLGTCLTASAVVFGLQASSYVVTVWVPSLLADRGLRSSSMIMTIVVMAIGTFLGFAFTASFSDRWGRRNTLLAMTAGSWIVTLAYCFVLLSPWLVQILGLLVGFFVIGMFAAVGPFLSELFPTEVRTTCMGFSYNVAKTLGALAITGVGVVSAHTGLATAIGACCFASYLISTIALLRLPETKGVRLDSVSAPGASLTDGLERPLA</sequence>
<dbReference type="InterPro" id="IPR005829">
    <property type="entry name" value="Sugar_transporter_CS"/>
</dbReference>
<feature type="transmembrane region" description="Helical" evidence="5">
    <location>
        <begin position="257"/>
        <end position="278"/>
    </location>
</feature>